<name>A0A0D6EIG0_SPOSA</name>
<dbReference type="AlphaFoldDB" id="A0A0D6EIG0"/>
<reference evidence="2" key="1">
    <citation type="submission" date="2015-02" db="EMBL/GenBank/DDBJ databases">
        <authorList>
            <person name="Gon?alves P."/>
        </authorList>
    </citation>
    <scope>NUCLEOTIDE SEQUENCE [LARGE SCALE GENOMIC DNA]</scope>
</reference>
<feature type="non-terminal residue" evidence="1">
    <location>
        <position position="1"/>
    </location>
</feature>
<dbReference type="Gene3D" id="3.40.50.720">
    <property type="entry name" value="NAD(P)-binding Rossmann-like Domain"/>
    <property type="match status" value="1"/>
</dbReference>
<dbReference type="InterPro" id="IPR002347">
    <property type="entry name" value="SDR_fam"/>
</dbReference>
<evidence type="ECO:0000313" key="2">
    <source>
        <dbReference type="Proteomes" id="UP000243876"/>
    </source>
</evidence>
<dbReference type="PANTHER" id="PTHR43431">
    <property type="entry name" value="OXIDOREDUCTASE, SHORT CHAIN DEHYDROGENASE/REDUCTASE FAMILY (AFU_ORTHOLOGUE AFUA_5G14000)"/>
    <property type="match status" value="1"/>
</dbReference>
<gene>
    <name evidence="1" type="primary">SPOSA6832_01278</name>
</gene>
<dbReference type="InterPro" id="IPR036291">
    <property type="entry name" value="NAD(P)-bd_dom_sf"/>
</dbReference>
<dbReference type="Proteomes" id="UP000243876">
    <property type="component" value="Unassembled WGS sequence"/>
</dbReference>
<sequence length="306" mass="32256">MASKTLAVILGAGPGTGQALAVAFAKHHSVALLARNASALDSVAAAVRGAGGDAAPFSCDATNAESVDAAFAAIRAQWPNHQLKAACFNAANPFVSKPFLELEAKDLKPGLDLNVYGAFHFCQKAIPEMLKSGGGFLCFSGATASTKGTFLLETVAATRLTATPGSANFAAFAPAKFALRGLSQSLAREFGPQGIHVVHAIIDGEFQLRSMRGTPRGTQQASHAGIISTARIEGMMGKAEEGTVRRSSLPDEAVAAARTDFRKPVFDVLSQRLEPSAIADTILHLSQQDRSCWTQEIDMRPFSEKW</sequence>
<proteinExistence type="predicted"/>
<evidence type="ECO:0000313" key="1">
    <source>
        <dbReference type="EMBL" id="CEQ39744.1"/>
    </source>
</evidence>
<keyword evidence="2" id="KW-1185">Reference proteome</keyword>
<dbReference type="PANTHER" id="PTHR43431:SF7">
    <property type="entry name" value="OXIDOREDUCTASE, SHORT CHAIN DEHYDROGENASE_REDUCTASE FAMILY (AFU_ORTHOLOGUE AFUA_5G14000)"/>
    <property type="match status" value="1"/>
</dbReference>
<dbReference type="OrthoDB" id="5399006at2759"/>
<accession>A0A0D6EIG0</accession>
<organism evidence="1 2">
    <name type="scientific">Sporidiobolus salmonicolor</name>
    <name type="common">Yeast-like fungus</name>
    <name type="synonym">Sporobolomyces salmonicolor</name>
    <dbReference type="NCBI Taxonomy" id="5005"/>
    <lineage>
        <taxon>Eukaryota</taxon>
        <taxon>Fungi</taxon>
        <taxon>Dikarya</taxon>
        <taxon>Basidiomycota</taxon>
        <taxon>Pucciniomycotina</taxon>
        <taxon>Microbotryomycetes</taxon>
        <taxon>Sporidiobolales</taxon>
        <taxon>Sporidiobolaceae</taxon>
        <taxon>Sporobolomyces</taxon>
    </lineage>
</organism>
<dbReference type="EMBL" id="CENE01000004">
    <property type="protein sequence ID" value="CEQ39744.1"/>
    <property type="molecule type" value="Genomic_DNA"/>
</dbReference>
<dbReference type="SUPFAM" id="SSF51735">
    <property type="entry name" value="NAD(P)-binding Rossmann-fold domains"/>
    <property type="match status" value="1"/>
</dbReference>
<dbReference type="Pfam" id="PF00106">
    <property type="entry name" value="adh_short"/>
    <property type="match status" value="1"/>
</dbReference>
<dbReference type="PRINTS" id="PR00081">
    <property type="entry name" value="GDHRDH"/>
</dbReference>
<protein>
    <submittedName>
        <fullName evidence="1">SPOSA6832_01278-mRNA-1:cds</fullName>
    </submittedName>
</protein>